<organism evidence="6 7">
    <name type="scientific">Amphibalanus amphitrite</name>
    <name type="common">Striped barnacle</name>
    <name type="synonym">Balanus amphitrite</name>
    <dbReference type="NCBI Taxonomy" id="1232801"/>
    <lineage>
        <taxon>Eukaryota</taxon>
        <taxon>Metazoa</taxon>
        <taxon>Ecdysozoa</taxon>
        <taxon>Arthropoda</taxon>
        <taxon>Crustacea</taxon>
        <taxon>Multicrustacea</taxon>
        <taxon>Cirripedia</taxon>
        <taxon>Thoracica</taxon>
        <taxon>Thoracicalcarea</taxon>
        <taxon>Balanomorpha</taxon>
        <taxon>Balanoidea</taxon>
        <taxon>Balanidae</taxon>
        <taxon>Amphibalaninae</taxon>
        <taxon>Amphibalanus</taxon>
    </lineage>
</organism>
<evidence type="ECO:0000256" key="1">
    <source>
        <dbReference type="SAM" id="Coils"/>
    </source>
</evidence>
<gene>
    <name evidence="6" type="primary">T_3</name>
    <name evidence="6" type="ORF">FJT64_006502</name>
</gene>
<comment type="caution">
    <text evidence="6">The sequence shown here is derived from an EMBL/GenBank/DDBJ whole genome shotgun (WGS) entry which is preliminary data.</text>
</comment>
<feature type="domain" description="Transposable element P transposase-like RNase H C-terminal" evidence="5">
    <location>
        <begin position="1056"/>
        <end position="1082"/>
    </location>
</feature>
<feature type="region of interest" description="Disordered" evidence="2">
    <location>
        <begin position="561"/>
        <end position="590"/>
    </location>
</feature>
<feature type="compositionally biased region" description="Polar residues" evidence="2">
    <location>
        <begin position="570"/>
        <end position="579"/>
    </location>
</feature>
<feature type="region of interest" description="Disordered" evidence="2">
    <location>
        <begin position="507"/>
        <end position="547"/>
    </location>
</feature>
<evidence type="ECO:0000259" key="5">
    <source>
        <dbReference type="Pfam" id="PF21789"/>
    </source>
</evidence>
<dbReference type="EMBL" id="VIIS01001585">
    <property type="protein sequence ID" value="KAF0296038.1"/>
    <property type="molecule type" value="Genomic_DNA"/>
</dbReference>
<dbReference type="Pfam" id="PF21787">
    <property type="entry name" value="TNP-like_RNaseH_N"/>
    <property type="match status" value="2"/>
</dbReference>
<evidence type="ECO:0000313" key="7">
    <source>
        <dbReference type="Proteomes" id="UP000440578"/>
    </source>
</evidence>
<dbReference type="Pfam" id="PF21788">
    <property type="entry name" value="TNP-like_GBD"/>
    <property type="match status" value="1"/>
</dbReference>
<accession>A0A6A4W212</accession>
<dbReference type="Pfam" id="PF21789">
    <property type="entry name" value="TNP-like_RNaseH_C"/>
    <property type="match status" value="1"/>
</dbReference>
<reference evidence="6 7" key="1">
    <citation type="submission" date="2019-07" db="EMBL/GenBank/DDBJ databases">
        <title>Draft genome assembly of a fouling barnacle, Amphibalanus amphitrite (Darwin, 1854): The first reference genome for Thecostraca.</title>
        <authorList>
            <person name="Kim W."/>
        </authorList>
    </citation>
    <scope>NUCLEOTIDE SEQUENCE [LARGE SCALE GENOMIC DNA]</scope>
    <source>
        <strain evidence="6">SNU_AA5</strain>
        <tissue evidence="6">Soma without cirri and trophi</tissue>
    </source>
</reference>
<keyword evidence="1" id="KW-0175">Coiled coil</keyword>
<evidence type="ECO:0000259" key="4">
    <source>
        <dbReference type="Pfam" id="PF21788"/>
    </source>
</evidence>
<feature type="coiled-coil region" evidence="1">
    <location>
        <begin position="38"/>
        <end position="83"/>
    </location>
</feature>
<feature type="domain" description="Transposable element P transposase-like RNase H" evidence="3">
    <location>
        <begin position="729"/>
        <end position="840"/>
    </location>
</feature>
<protein>
    <submittedName>
        <fullName evidence="6">Transposable element P transposase</fullName>
    </submittedName>
</protein>
<sequence length="1334" mass="150673">MHLTLVFYRACSEARPWTVWDYLNHGNCCLPHYVCDRSAELTAELRRERRRHRAEERRWRAEEKRLRTQLSDAEDAVTQLKSALGGIFSDRQLTTLRTGRRVNWEQQDIVRALVIRCCSRKCYQLLKDKFQFPLPGLSTLRRWTRGFRTSPGILDMALQIMRSSADTMTSHERLLVMSFDEITIDPRVAYDSTDDAVYGPNDKMQVVMVRSLCSRWKQPVFFDYNKDVTKDLLHRIIAAVESAGYVVVAMVCDLGPANRKLLWSPKAADGLGIDPEDGFFAHPCDPSRVSLKVFWGEKMLKILFHLSQRNSPGDLDLLLVLYARQRRFVCGADQRRFVCGPRQRHFVCGPRQRRFVCGADQRRFVCGADQRRFVCGPRQRRFVCGPRQRRFVCGADQRRFVCGPRQRRFVCGPRQRRFVCGADQRRFVCGADQRRFVCGADQRRFVCGPRQRRFVCGPRQRRFVCGADQRRFVCGPRQRRFVCGADQRPSACHPETLAYSWSSTPAAPARAAPSEAPTRAAPSEAPASVSTPARAAPSEAPASVSTCGTPSVAAECGDLNVATPIRPHRSNASGHTPSSRRPGYDRPPSVRTPLHCRLWKGDLTISQRRCASLKAEKRELTAELRRERRRHRAEERRWRAEEKRLRTQLSDAEDAVTQLKSALGGIFSDRQLTTLRTGRRVNWEQQDIVRALVIRCCSRKCYQLLKDKFQFPLPGLSTLRRWTRGFRTSPGILDMALQIMRSSADTMTSHERLLVMSFDEITIDPRVAYDSTDDAVYGPNDKMQVVMVRSLCSRWKQPVFFDYNKDVTKDLLHRIIAAVESAGYVVVAMVCDLGPANRKLLWSPKAADGLGIDPEDGFFAHPCDPSRKIFTFADVPHLLKLLRNHILRQGLQLPGGPVIDKKVFCNLLEKDNSEFRLCHFLKWKHITVRGQECQRVYLAAQLLSERVAKAVSHIFGDRYRKEAEFIALVDQAFDTFNSRHVSDGKLHRSAFGLAHTIEDQYSCLLKFTKVMRDARVVGSNSMLPFQKGFVMSSTALRGLYSAVQRHHGLSYLLTSRLNQDCVENFFSQLRGMGAANTNPTAVEAKNRLRLLLIGAAPTVAAATHDDPRESGASVLLEEKEPTYLSATTLDLDHEPPVEPEVPDADVTAVENLVTARQPCPGPAASAGAAPPPASLPSGATGVASLSRQALAYVAGYVAAKCATVDSTLGKITSDASEVPRDERYAWIDTLSRGGLTVPSARWLDEVEQLEVLFTTMHGGDVDRGPGVVRRLAEAAALKFPQLHPYVLRKYAMTRTQLRVREIRRLIGDRERLRKEQPTCSREAKRARLYVHPGD</sequence>
<dbReference type="InterPro" id="IPR048365">
    <property type="entry name" value="TNP-like_RNaseH_N"/>
</dbReference>
<keyword evidence="7" id="KW-1185">Reference proteome</keyword>
<feature type="domain" description="Transposable element P transposase-like GTP-binding insertion" evidence="4">
    <location>
        <begin position="877"/>
        <end position="983"/>
    </location>
</feature>
<dbReference type="Proteomes" id="UP000440578">
    <property type="component" value="Unassembled WGS sequence"/>
</dbReference>
<feature type="domain" description="Transposable element P transposase-like RNase H" evidence="3">
    <location>
        <begin position="150"/>
        <end position="261"/>
    </location>
</feature>
<evidence type="ECO:0000313" key="6">
    <source>
        <dbReference type="EMBL" id="KAF0296038.1"/>
    </source>
</evidence>
<feature type="coiled-coil region" evidence="1">
    <location>
        <begin position="603"/>
        <end position="662"/>
    </location>
</feature>
<evidence type="ECO:0000259" key="3">
    <source>
        <dbReference type="Pfam" id="PF21787"/>
    </source>
</evidence>
<evidence type="ECO:0000256" key="2">
    <source>
        <dbReference type="SAM" id="MobiDB-lite"/>
    </source>
</evidence>
<dbReference type="InterPro" id="IPR048367">
    <property type="entry name" value="TNP-like_RNaseH_C"/>
</dbReference>
<proteinExistence type="predicted"/>
<feature type="compositionally biased region" description="Low complexity" evidence="2">
    <location>
        <begin position="507"/>
        <end position="543"/>
    </location>
</feature>
<name>A0A6A4W212_AMPAM</name>
<dbReference type="InterPro" id="IPR048366">
    <property type="entry name" value="TNP-like_GBD"/>
</dbReference>